<keyword evidence="1" id="KW-1133">Transmembrane helix</keyword>
<organism evidence="2 3">
    <name type="scientific">Photorhabdus laumondii subsp. clarkei</name>
    <dbReference type="NCBI Taxonomy" id="2029685"/>
    <lineage>
        <taxon>Bacteria</taxon>
        <taxon>Pseudomonadati</taxon>
        <taxon>Pseudomonadota</taxon>
        <taxon>Gammaproteobacteria</taxon>
        <taxon>Enterobacterales</taxon>
        <taxon>Morganellaceae</taxon>
        <taxon>Photorhabdus</taxon>
    </lineage>
</organism>
<reference evidence="2 3" key="1">
    <citation type="journal article" date="2018" name="Int. J. Syst. Evol. Microbiol.">
        <title>Whole-genome-based revisit of Photorhabdus phylogeny: proposal for the elevation of most Photorhabdus subspecies to the species level and description of one novel species Photorhabdus bodei sp. nov., and one novel subspecies Photorhabdus laumondii subsp. clarkei subsp. nov.</title>
        <authorList>
            <person name="Machado R.A.R."/>
            <person name="Wuthrich D."/>
            <person name="Kuhnert P."/>
            <person name="Arce C.C.M."/>
            <person name="Thonen L."/>
            <person name="Ruiz C."/>
            <person name="Zhang X."/>
            <person name="Robert C.A.M."/>
            <person name="Karimi J."/>
            <person name="Kamali S."/>
            <person name="Ma J."/>
            <person name="Bruggmann R."/>
            <person name="Erb M."/>
        </authorList>
    </citation>
    <scope>NUCLEOTIDE SEQUENCE [LARGE SCALE GENOMIC DNA]</scope>
    <source>
        <strain evidence="2 3">BOJ-47</strain>
    </source>
</reference>
<feature type="transmembrane region" description="Helical" evidence="1">
    <location>
        <begin position="148"/>
        <end position="167"/>
    </location>
</feature>
<dbReference type="AlphaFoldDB" id="A0A329VKA8"/>
<comment type="caution">
    <text evidence="2">The sequence shown here is derived from an EMBL/GenBank/DDBJ whole genome shotgun (WGS) entry which is preliminary data.</text>
</comment>
<name>A0A329VKA8_9GAMM</name>
<feature type="transmembrane region" description="Helical" evidence="1">
    <location>
        <begin position="108"/>
        <end position="128"/>
    </location>
</feature>
<sequence length="177" mass="20886">MDALDEFYERNPSARGFLDNSTNEERKLLKIQMDKQNELMMLMNRVADKYVKWSLAKDHFIGEVMAYCQENTSKINTGERMVDYLYVIFSLLALYPLYIAFKKLLTPYDVYINLLAILLMMASDLFHLHVFHTGCIPFFSVPTSYDDFVFYSSIVLAILCNITFMIAHSRHYRKNKW</sequence>
<evidence type="ECO:0000313" key="2">
    <source>
        <dbReference type="EMBL" id="RAW92333.1"/>
    </source>
</evidence>
<dbReference type="Proteomes" id="UP000250870">
    <property type="component" value="Unassembled WGS sequence"/>
</dbReference>
<dbReference type="RefSeq" id="WP_113024925.1">
    <property type="nucleotide sequence ID" value="NZ_CAWNWQ010000004.1"/>
</dbReference>
<protein>
    <submittedName>
        <fullName evidence="2">Uncharacterized protein</fullName>
    </submittedName>
</protein>
<proteinExistence type="predicted"/>
<evidence type="ECO:0000313" key="3">
    <source>
        <dbReference type="Proteomes" id="UP000250870"/>
    </source>
</evidence>
<accession>A0A329VKA8</accession>
<dbReference type="EMBL" id="NSCI01000004">
    <property type="protein sequence ID" value="RAW92333.1"/>
    <property type="molecule type" value="Genomic_DNA"/>
</dbReference>
<feature type="transmembrane region" description="Helical" evidence="1">
    <location>
        <begin position="84"/>
        <end position="101"/>
    </location>
</feature>
<evidence type="ECO:0000256" key="1">
    <source>
        <dbReference type="SAM" id="Phobius"/>
    </source>
</evidence>
<keyword evidence="1" id="KW-0812">Transmembrane</keyword>
<keyword evidence="1" id="KW-0472">Membrane</keyword>
<gene>
    <name evidence="2" type="ORF">CKY01_05180</name>
</gene>